<accession>A0A7K1XYG4</accession>
<comment type="caution">
    <text evidence="2">The sequence shown here is derived from an EMBL/GenBank/DDBJ whole genome shotgun (WGS) entry which is preliminary data.</text>
</comment>
<reference evidence="2 3" key="1">
    <citation type="submission" date="2019-11" db="EMBL/GenBank/DDBJ databases">
        <title>Pedobacter sp. HMF7056 Genome sequencing and assembly.</title>
        <authorList>
            <person name="Kang H."/>
            <person name="Kim H."/>
            <person name="Joh K."/>
        </authorList>
    </citation>
    <scope>NUCLEOTIDE SEQUENCE [LARGE SCALE GENOMIC DNA]</scope>
    <source>
        <strain evidence="2 3">HMF7056</strain>
    </source>
</reference>
<dbReference type="RefSeq" id="WP_160906992.1">
    <property type="nucleotide sequence ID" value="NZ_WVHS01000002.1"/>
</dbReference>
<feature type="transmembrane region" description="Helical" evidence="1">
    <location>
        <begin position="96"/>
        <end position="114"/>
    </location>
</feature>
<organism evidence="2 3">
    <name type="scientific">Hufsiella ginkgonis</name>
    <dbReference type="NCBI Taxonomy" id="2695274"/>
    <lineage>
        <taxon>Bacteria</taxon>
        <taxon>Pseudomonadati</taxon>
        <taxon>Bacteroidota</taxon>
        <taxon>Sphingobacteriia</taxon>
        <taxon>Sphingobacteriales</taxon>
        <taxon>Sphingobacteriaceae</taxon>
        <taxon>Hufsiella</taxon>
    </lineage>
</organism>
<keyword evidence="1" id="KW-0472">Membrane</keyword>
<dbReference type="EMBL" id="WVHS01000002">
    <property type="protein sequence ID" value="MXV16035.1"/>
    <property type="molecule type" value="Genomic_DNA"/>
</dbReference>
<protein>
    <submittedName>
        <fullName evidence="2">DoxX family protein</fullName>
    </submittedName>
</protein>
<dbReference type="AlphaFoldDB" id="A0A7K1XYG4"/>
<feature type="transmembrane region" description="Helical" evidence="1">
    <location>
        <begin position="45"/>
        <end position="65"/>
    </location>
</feature>
<gene>
    <name evidence="2" type="ORF">GS398_12040</name>
</gene>
<evidence type="ECO:0000256" key="1">
    <source>
        <dbReference type="SAM" id="Phobius"/>
    </source>
</evidence>
<evidence type="ECO:0000313" key="3">
    <source>
        <dbReference type="Proteomes" id="UP000451233"/>
    </source>
</evidence>
<evidence type="ECO:0000313" key="2">
    <source>
        <dbReference type="EMBL" id="MXV16035.1"/>
    </source>
</evidence>
<keyword evidence="1" id="KW-1133">Transmembrane helix</keyword>
<sequence length="124" mass="13800">MKIAMIVVRSLMGLLLLFASVTYLFKLFPVPAMEGAIKTYNEGLAVVNMMFYVKIIELICGIAFLTGRFVTLAVVVIFPIILNIVLFHAVVQPAGLPAGVFLLVGNLFIAYYYRKNYAPLFSMK</sequence>
<keyword evidence="3" id="KW-1185">Reference proteome</keyword>
<name>A0A7K1XYG4_9SPHI</name>
<proteinExistence type="predicted"/>
<dbReference type="Proteomes" id="UP000451233">
    <property type="component" value="Unassembled WGS sequence"/>
</dbReference>
<keyword evidence="1" id="KW-0812">Transmembrane</keyword>
<feature type="transmembrane region" description="Helical" evidence="1">
    <location>
        <begin position="72"/>
        <end position="90"/>
    </location>
</feature>
<feature type="transmembrane region" description="Helical" evidence="1">
    <location>
        <begin position="7"/>
        <end position="25"/>
    </location>
</feature>